<dbReference type="PANTHER" id="PTHR23077:SF198">
    <property type="entry name" value="ATP-DEPENDENT ZINC METALLOPROTEASE FTSH"/>
    <property type="match status" value="1"/>
</dbReference>
<dbReference type="SMART" id="SM00382">
    <property type="entry name" value="AAA"/>
    <property type="match status" value="1"/>
</dbReference>
<dbReference type="SUPFAM" id="SSF52540">
    <property type="entry name" value="P-loop containing nucleoside triphosphate hydrolases"/>
    <property type="match status" value="1"/>
</dbReference>
<reference evidence="3 4" key="1">
    <citation type="submission" date="2017-05" db="EMBL/GenBank/DDBJ databases">
        <title>whole genome sequence of Prevotella melaninogenica GAI 07411.</title>
        <authorList>
            <person name="Kondo Y."/>
            <person name="Hoshino T."/>
        </authorList>
    </citation>
    <scope>NUCLEOTIDE SEQUENCE [LARGE SCALE GENOMIC DNA]</scope>
    <source>
        <strain evidence="3 4">GAI 07411</strain>
    </source>
</reference>
<dbReference type="GO" id="GO:0016887">
    <property type="term" value="F:ATP hydrolysis activity"/>
    <property type="evidence" value="ECO:0007669"/>
    <property type="project" value="InterPro"/>
</dbReference>
<evidence type="ECO:0000256" key="1">
    <source>
        <dbReference type="RuleBase" id="RU003651"/>
    </source>
</evidence>
<dbReference type="InterPro" id="IPR003593">
    <property type="entry name" value="AAA+_ATPase"/>
</dbReference>
<name>A0A250KN79_9BACT</name>
<dbReference type="InterPro" id="IPR003959">
    <property type="entry name" value="ATPase_AAA_core"/>
</dbReference>
<proteinExistence type="inferred from homology"/>
<comment type="similarity">
    <text evidence="1">Belongs to the AAA ATPase family.</text>
</comment>
<dbReference type="Pfam" id="PF00004">
    <property type="entry name" value="AAA"/>
    <property type="match status" value="1"/>
</dbReference>
<dbReference type="GO" id="GO:0005524">
    <property type="term" value="F:ATP binding"/>
    <property type="evidence" value="ECO:0007669"/>
    <property type="project" value="UniProtKB-KW"/>
</dbReference>
<dbReference type="PANTHER" id="PTHR23077">
    <property type="entry name" value="AAA-FAMILY ATPASE"/>
    <property type="match status" value="1"/>
</dbReference>
<keyword evidence="1" id="KW-0067">ATP-binding</keyword>
<evidence type="ECO:0000313" key="3">
    <source>
        <dbReference type="EMBL" id="BBA29333.1"/>
    </source>
</evidence>
<dbReference type="Proteomes" id="UP000267517">
    <property type="component" value="Chromosome I"/>
</dbReference>
<keyword evidence="1" id="KW-0547">Nucleotide-binding</keyword>
<dbReference type="OrthoDB" id="7438987at2"/>
<dbReference type="EMBL" id="AP018049">
    <property type="protein sequence ID" value="BBA29333.1"/>
    <property type="molecule type" value="Genomic_DNA"/>
</dbReference>
<dbReference type="AlphaFoldDB" id="A0A250KN79"/>
<evidence type="ECO:0000313" key="4">
    <source>
        <dbReference type="Proteomes" id="UP000267517"/>
    </source>
</evidence>
<accession>A0A250KN79</accession>
<feature type="domain" description="AAA+ ATPase" evidence="2">
    <location>
        <begin position="121"/>
        <end position="253"/>
    </location>
</feature>
<evidence type="ECO:0000259" key="2">
    <source>
        <dbReference type="SMART" id="SM00382"/>
    </source>
</evidence>
<dbReference type="CDD" id="cd19481">
    <property type="entry name" value="RecA-like_protease"/>
    <property type="match status" value="1"/>
</dbReference>
<sequence length="329" mass="37970">MKQADYIKQIARFALANDNARLLDLLYRYVEYSQQNNRGKFASEILSIIKDTDRRNSLGKLREFRLNKEIESKADEFIIQTVMSSFTMKDLVCTPNIQEELEYFIKERKQVETLAKMDIPVSNKILLHGPSGCGKTLSAYVLAGELDRPLIIVNLGTVVSSKLGETSKNLTQIFKTADKEKAIVLLDEFDSLGKIRDYDQDHGEMKRVVNTILQLFDFISQDTIIIAATNQLQMIDEALIRRFDLTIKIDLPTPIQVHSLVQYTIKDRFKFDNEKAKEKIINKECNNLSYYVIKQALLNAIKRNVLDGYDNNVIRTEIWKKLLHDKRIG</sequence>
<dbReference type="RefSeq" id="WP_120174443.1">
    <property type="nucleotide sequence ID" value="NZ_AP018049.1"/>
</dbReference>
<dbReference type="PROSITE" id="PS00674">
    <property type="entry name" value="AAA"/>
    <property type="match status" value="1"/>
</dbReference>
<gene>
    <name evidence="3" type="ORF">PMEL1_01264</name>
</gene>
<dbReference type="Gene3D" id="3.40.50.300">
    <property type="entry name" value="P-loop containing nucleotide triphosphate hydrolases"/>
    <property type="match status" value="1"/>
</dbReference>
<dbReference type="InterPro" id="IPR003960">
    <property type="entry name" value="ATPase_AAA_CS"/>
</dbReference>
<dbReference type="InterPro" id="IPR027417">
    <property type="entry name" value="P-loop_NTPase"/>
</dbReference>
<organism evidence="3 4">
    <name type="scientific">Prevotella melaninogenica</name>
    <dbReference type="NCBI Taxonomy" id="28132"/>
    <lineage>
        <taxon>Bacteria</taxon>
        <taxon>Pseudomonadati</taxon>
        <taxon>Bacteroidota</taxon>
        <taxon>Bacteroidia</taxon>
        <taxon>Bacteroidales</taxon>
        <taxon>Prevotellaceae</taxon>
        <taxon>Prevotella</taxon>
    </lineage>
</organism>
<protein>
    <submittedName>
        <fullName evidence="3">ATPase</fullName>
    </submittedName>
</protein>
<dbReference type="InterPro" id="IPR050168">
    <property type="entry name" value="AAA_ATPase_domain"/>
</dbReference>